<feature type="compositionally biased region" description="Polar residues" evidence="1">
    <location>
        <begin position="45"/>
        <end position="54"/>
    </location>
</feature>
<evidence type="ECO:0000256" key="1">
    <source>
        <dbReference type="SAM" id="MobiDB-lite"/>
    </source>
</evidence>
<comment type="caution">
    <text evidence="3">The sequence shown here is derived from an EMBL/GenBank/DDBJ whole genome shotgun (WGS) entry which is preliminary data.</text>
</comment>
<keyword evidence="2" id="KW-0732">Signal</keyword>
<proteinExistence type="predicted"/>
<protein>
    <submittedName>
        <fullName evidence="3">Uncharacterized protein</fullName>
    </submittedName>
</protein>
<feature type="compositionally biased region" description="Low complexity" evidence="1">
    <location>
        <begin position="28"/>
        <end position="41"/>
    </location>
</feature>
<feature type="chain" id="PRO_5046495045" evidence="2">
    <location>
        <begin position="27"/>
        <end position="54"/>
    </location>
</feature>
<evidence type="ECO:0000256" key="2">
    <source>
        <dbReference type="SAM" id="SignalP"/>
    </source>
</evidence>
<organism evidence="3 4">
    <name type="scientific">Kitasatospora saccharophila</name>
    <dbReference type="NCBI Taxonomy" id="407973"/>
    <lineage>
        <taxon>Bacteria</taxon>
        <taxon>Bacillati</taxon>
        <taxon>Actinomycetota</taxon>
        <taxon>Actinomycetes</taxon>
        <taxon>Kitasatosporales</taxon>
        <taxon>Streptomycetaceae</taxon>
        <taxon>Kitasatospora</taxon>
    </lineage>
</organism>
<feature type="signal peptide" evidence="2">
    <location>
        <begin position="1"/>
        <end position="26"/>
    </location>
</feature>
<keyword evidence="4" id="KW-1185">Reference proteome</keyword>
<accession>A0ABN2XI94</accession>
<feature type="region of interest" description="Disordered" evidence="1">
    <location>
        <begin position="25"/>
        <end position="54"/>
    </location>
</feature>
<evidence type="ECO:0000313" key="4">
    <source>
        <dbReference type="Proteomes" id="UP001500897"/>
    </source>
</evidence>
<dbReference type="RefSeq" id="WP_344555674.1">
    <property type="nucleotide sequence ID" value="NZ_BAAANS010000043.1"/>
</dbReference>
<name>A0ABN2XI94_9ACTN</name>
<dbReference type="EMBL" id="BAAANS010000043">
    <property type="protein sequence ID" value="GAA2112337.1"/>
    <property type="molecule type" value="Genomic_DNA"/>
</dbReference>
<gene>
    <name evidence="3" type="ORF">GCM10009759_54980</name>
</gene>
<sequence length="54" mass="5537">MKTRAALFLASAIAIVTALLAAPANADSTTPNPASSPTSTPDPIYTTNDTFWGN</sequence>
<evidence type="ECO:0000313" key="3">
    <source>
        <dbReference type="EMBL" id="GAA2112337.1"/>
    </source>
</evidence>
<dbReference type="Proteomes" id="UP001500897">
    <property type="component" value="Unassembled WGS sequence"/>
</dbReference>
<reference evidence="3 4" key="1">
    <citation type="journal article" date="2019" name="Int. J. Syst. Evol. Microbiol.">
        <title>The Global Catalogue of Microorganisms (GCM) 10K type strain sequencing project: providing services to taxonomists for standard genome sequencing and annotation.</title>
        <authorList>
            <consortium name="The Broad Institute Genomics Platform"/>
            <consortium name="The Broad Institute Genome Sequencing Center for Infectious Disease"/>
            <person name="Wu L."/>
            <person name="Ma J."/>
        </authorList>
    </citation>
    <scope>NUCLEOTIDE SEQUENCE [LARGE SCALE GENOMIC DNA]</scope>
    <source>
        <strain evidence="3 4">JCM 14559</strain>
    </source>
</reference>